<keyword evidence="4" id="KW-1185">Reference proteome</keyword>
<protein>
    <submittedName>
        <fullName evidence="3">Uncharacterized protein</fullName>
    </submittedName>
</protein>
<dbReference type="AlphaFoldDB" id="A0A7J8SHV7"/>
<sequence>MGEVGGNDYNHAFKQGKNIENIRRLVPLVVDIISLSIKELIELGAVTFLVPGNFPIGCSPSLLTNFHGSEKDQYDPLTGCLTWLNQFSQHHNELLRKELENIQNLHPQINIIYVDYYKASTPFYQSPKNYGTFSDPLKQENLIAKYTFWYLNLASKFRLAPIICFWSN</sequence>
<dbReference type="Gene3D" id="3.40.50.1110">
    <property type="entry name" value="SGNH hydrolase"/>
    <property type="match status" value="1"/>
</dbReference>
<accession>A0A7J8SHV7</accession>
<organism evidence="3 4">
    <name type="scientific">Gossypium davidsonii</name>
    <name type="common">Davidson's cotton</name>
    <name type="synonym">Gossypium klotzschianum subsp. davidsonii</name>
    <dbReference type="NCBI Taxonomy" id="34287"/>
    <lineage>
        <taxon>Eukaryota</taxon>
        <taxon>Viridiplantae</taxon>
        <taxon>Streptophyta</taxon>
        <taxon>Embryophyta</taxon>
        <taxon>Tracheophyta</taxon>
        <taxon>Spermatophyta</taxon>
        <taxon>Magnoliopsida</taxon>
        <taxon>eudicotyledons</taxon>
        <taxon>Gunneridae</taxon>
        <taxon>Pentapetalae</taxon>
        <taxon>rosids</taxon>
        <taxon>malvids</taxon>
        <taxon>Malvales</taxon>
        <taxon>Malvaceae</taxon>
        <taxon>Malvoideae</taxon>
        <taxon>Gossypium</taxon>
    </lineage>
</organism>
<dbReference type="InterPro" id="IPR001087">
    <property type="entry name" value="GDSL"/>
</dbReference>
<dbReference type="PANTHER" id="PTHR22835:SF683">
    <property type="entry name" value="OS05G0506800 PROTEIN"/>
    <property type="match status" value="1"/>
</dbReference>
<gene>
    <name evidence="3" type="ORF">Godav_010600</name>
</gene>
<dbReference type="InterPro" id="IPR036514">
    <property type="entry name" value="SGNH_hydro_sf"/>
</dbReference>
<name>A0A7J8SHV7_GOSDV</name>
<evidence type="ECO:0000256" key="1">
    <source>
        <dbReference type="ARBA" id="ARBA00008668"/>
    </source>
</evidence>
<evidence type="ECO:0000313" key="3">
    <source>
        <dbReference type="EMBL" id="MBA0625400.1"/>
    </source>
</evidence>
<dbReference type="GO" id="GO:0016788">
    <property type="term" value="F:hydrolase activity, acting on ester bonds"/>
    <property type="evidence" value="ECO:0007669"/>
    <property type="project" value="InterPro"/>
</dbReference>
<comment type="caution">
    <text evidence="3">The sequence shown here is derived from an EMBL/GenBank/DDBJ whole genome shotgun (WGS) entry which is preliminary data.</text>
</comment>
<comment type="similarity">
    <text evidence="1">Belongs to the 'GDSL' lipolytic enzyme family.</text>
</comment>
<evidence type="ECO:0000256" key="2">
    <source>
        <dbReference type="ARBA" id="ARBA00023180"/>
    </source>
</evidence>
<evidence type="ECO:0000313" key="4">
    <source>
        <dbReference type="Proteomes" id="UP000593561"/>
    </source>
</evidence>
<dbReference type="EMBL" id="JABFAC010000009">
    <property type="protein sequence ID" value="MBA0625400.1"/>
    <property type="molecule type" value="Genomic_DNA"/>
</dbReference>
<proteinExistence type="inferred from homology"/>
<reference evidence="3 4" key="1">
    <citation type="journal article" date="2019" name="Genome Biol. Evol.">
        <title>Insights into the evolution of the New World diploid cottons (Gossypium, subgenus Houzingenia) based on genome sequencing.</title>
        <authorList>
            <person name="Grover C.E."/>
            <person name="Arick M.A. 2nd"/>
            <person name="Thrash A."/>
            <person name="Conover J.L."/>
            <person name="Sanders W.S."/>
            <person name="Peterson D.G."/>
            <person name="Frelichowski J.E."/>
            <person name="Scheffler J.A."/>
            <person name="Scheffler B.E."/>
            <person name="Wendel J.F."/>
        </authorList>
    </citation>
    <scope>NUCLEOTIDE SEQUENCE [LARGE SCALE GENOMIC DNA]</scope>
    <source>
        <strain evidence="3">27</strain>
        <tissue evidence="3">Leaf</tissue>
    </source>
</reference>
<dbReference type="PANTHER" id="PTHR22835">
    <property type="entry name" value="ZINC FINGER FYVE DOMAIN CONTAINING PROTEIN"/>
    <property type="match status" value="1"/>
</dbReference>
<dbReference type="Proteomes" id="UP000593561">
    <property type="component" value="Unassembled WGS sequence"/>
</dbReference>
<dbReference type="Pfam" id="PF00657">
    <property type="entry name" value="Lipase_GDSL"/>
    <property type="match status" value="1"/>
</dbReference>
<keyword evidence="2" id="KW-0325">Glycoprotein</keyword>